<comment type="caution">
    <text evidence="1">The sequence shown here is derived from an EMBL/GenBank/DDBJ whole genome shotgun (WGS) entry which is preliminary data.</text>
</comment>
<proteinExistence type="predicted"/>
<feature type="non-terminal residue" evidence="1">
    <location>
        <position position="88"/>
    </location>
</feature>
<organism evidence="1 2">
    <name type="scientific">Racocetra persica</name>
    <dbReference type="NCBI Taxonomy" id="160502"/>
    <lineage>
        <taxon>Eukaryota</taxon>
        <taxon>Fungi</taxon>
        <taxon>Fungi incertae sedis</taxon>
        <taxon>Mucoromycota</taxon>
        <taxon>Glomeromycotina</taxon>
        <taxon>Glomeromycetes</taxon>
        <taxon>Diversisporales</taxon>
        <taxon>Gigasporaceae</taxon>
        <taxon>Racocetra</taxon>
    </lineage>
</organism>
<reference evidence="1" key="1">
    <citation type="submission" date="2021-06" db="EMBL/GenBank/DDBJ databases">
        <authorList>
            <person name="Kallberg Y."/>
            <person name="Tangrot J."/>
            <person name="Rosling A."/>
        </authorList>
    </citation>
    <scope>NUCLEOTIDE SEQUENCE</scope>
    <source>
        <strain evidence="1">MA461A</strain>
    </source>
</reference>
<sequence>RISTSSFNDPRLNTLKEIKQWFIQGNKQKKDSSQWFSAQCQFDLILFINGFLGIVKYILNNYPGAVIQPKRVSQDILEGLFGTIREMG</sequence>
<keyword evidence="2" id="KW-1185">Reference proteome</keyword>
<protein>
    <submittedName>
        <fullName evidence="1">35478_t:CDS:1</fullName>
    </submittedName>
</protein>
<name>A0ACA9SK14_9GLOM</name>
<accession>A0ACA9SK14</accession>
<dbReference type="EMBL" id="CAJVQC010128429">
    <property type="protein sequence ID" value="CAG8840958.1"/>
    <property type="molecule type" value="Genomic_DNA"/>
</dbReference>
<dbReference type="Proteomes" id="UP000789920">
    <property type="component" value="Unassembled WGS sequence"/>
</dbReference>
<evidence type="ECO:0000313" key="2">
    <source>
        <dbReference type="Proteomes" id="UP000789920"/>
    </source>
</evidence>
<gene>
    <name evidence="1" type="ORF">RPERSI_LOCUS31654</name>
</gene>
<feature type="non-terminal residue" evidence="1">
    <location>
        <position position="1"/>
    </location>
</feature>
<evidence type="ECO:0000313" key="1">
    <source>
        <dbReference type="EMBL" id="CAG8840958.1"/>
    </source>
</evidence>